<dbReference type="NCBIfam" id="NF006421">
    <property type="entry name" value="PRK08673.1"/>
    <property type="match status" value="1"/>
</dbReference>
<dbReference type="PANTHER" id="PTHR43018">
    <property type="entry name" value="PHOSPHO-2-DEHYDRO-3-DEOXYHEPTONATE ALDOLASE"/>
    <property type="match status" value="1"/>
</dbReference>
<evidence type="ECO:0000259" key="2">
    <source>
        <dbReference type="Pfam" id="PF00793"/>
    </source>
</evidence>
<dbReference type="AlphaFoldDB" id="A0A0W8E121"/>
<dbReference type="Gene3D" id="3.20.20.70">
    <property type="entry name" value="Aldolase class I"/>
    <property type="match status" value="1"/>
</dbReference>
<evidence type="ECO:0000313" key="4">
    <source>
        <dbReference type="EMBL" id="KUG02352.1"/>
    </source>
</evidence>
<dbReference type="InterPro" id="IPR013785">
    <property type="entry name" value="Aldolase_TIM"/>
</dbReference>
<keyword evidence="1 4" id="KW-0808">Transferase</keyword>
<dbReference type="InterPro" id="IPR052899">
    <property type="entry name" value="Class-I_DAHP_synthase"/>
</dbReference>
<dbReference type="InterPro" id="IPR006218">
    <property type="entry name" value="DAHP1/KDSA"/>
</dbReference>
<dbReference type="SUPFAM" id="SSF51569">
    <property type="entry name" value="Aldolase"/>
    <property type="match status" value="1"/>
</dbReference>
<protein>
    <submittedName>
        <fullName evidence="4">2-keto-3-deoxy-d-arabino-heptulosonate-7-phosphate synthase i beta</fullName>
        <ecNumber evidence="4">2.5.1.54</ecNumber>
    </submittedName>
</protein>
<name>A0A0W8E121_9ZZZZ</name>
<evidence type="ECO:0000259" key="3">
    <source>
        <dbReference type="Pfam" id="PF18152"/>
    </source>
</evidence>
<evidence type="ECO:0000256" key="1">
    <source>
        <dbReference type="ARBA" id="ARBA00022679"/>
    </source>
</evidence>
<dbReference type="NCBIfam" id="NF009239">
    <property type="entry name" value="PRK12595.1"/>
    <property type="match status" value="1"/>
</dbReference>
<feature type="domain" description="DAHP synthetase I/KDSA" evidence="2">
    <location>
        <begin position="87"/>
        <end position="327"/>
    </location>
</feature>
<dbReference type="GO" id="GO:0009073">
    <property type="term" value="P:aromatic amino acid family biosynthetic process"/>
    <property type="evidence" value="ECO:0007669"/>
    <property type="project" value="InterPro"/>
</dbReference>
<dbReference type="Pfam" id="PF18152">
    <property type="entry name" value="DAHP_snth_FXD"/>
    <property type="match status" value="1"/>
</dbReference>
<dbReference type="EC" id="2.5.1.54" evidence="4"/>
<dbReference type="GO" id="GO:0003849">
    <property type="term" value="F:3-deoxy-7-phosphoheptulonate synthase activity"/>
    <property type="evidence" value="ECO:0007669"/>
    <property type="project" value="UniProtKB-EC"/>
</dbReference>
<dbReference type="EMBL" id="LNQE01001924">
    <property type="protein sequence ID" value="KUG02352.1"/>
    <property type="molecule type" value="Genomic_DNA"/>
</dbReference>
<dbReference type="GO" id="GO:0016832">
    <property type="term" value="F:aldehyde-lyase activity"/>
    <property type="evidence" value="ECO:0007669"/>
    <property type="project" value="InterPro"/>
</dbReference>
<organism evidence="4">
    <name type="scientific">hydrocarbon metagenome</name>
    <dbReference type="NCBI Taxonomy" id="938273"/>
    <lineage>
        <taxon>unclassified sequences</taxon>
        <taxon>metagenomes</taxon>
        <taxon>ecological metagenomes</taxon>
    </lineage>
</organism>
<reference evidence="4" key="1">
    <citation type="journal article" date="2015" name="Proc. Natl. Acad. Sci. U.S.A.">
        <title>Networks of energetic and metabolic interactions define dynamics in microbial communities.</title>
        <authorList>
            <person name="Embree M."/>
            <person name="Liu J.K."/>
            <person name="Al-Bassam M.M."/>
            <person name="Zengler K."/>
        </authorList>
    </citation>
    <scope>NUCLEOTIDE SEQUENCE</scope>
</reference>
<dbReference type="Pfam" id="PF00793">
    <property type="entry name" value="DAHP_synth_1"/>
    <property type="match status" value="1"/>
</dbReference>
<feature type="domain" description="DAHP synthase ferredoxin-like" evidence="3">
    <location>
        <begin position="1"/>
        <end position="66"/>
    </location>
</feature>
<dbReference type="Gene3D" id="3.30.70.1140">
    <property type="entry name" value="Phospho-2-dehydro-3-deoxyheptonate aldolase, domain 1"/>
    <property type="match status" value="1"/>
</dbReference>
<dbReference type="PANTHER" id="PTHR43018:SF2">
    <property type="entry name" value="PHOSPHO-2-DEHYDRO-3-DEOXYHEPTONATE ALDOLASE"/>
    <property type="match status" value="1"/>
</dbReference>
<dbReference type="NCBIfam" id="TIGR01361">
    <property type="entry name" value="DAHP_synth_Bsub"/>
    <property type="match status" value="1"/>
</dbReference>
<gene>
    <name evidence="4" type="ORF">ASZ90_020305</name>
</gene>
<comment type="caution">
    <text evidence="4">The sequence shown here is derived from an EMBL/GenBank/DDBJ whole genome shotgun (WGS) entry which is preliminary data.</text>
</comment>
<dbReference type="InterPro" id="IPR041071">
    <property type="entry name" value="DAHP_snth_FXD"/>
</dbReference>
<dbReference type="InterPro" id="IPR006268">
    <property type="entry name" value="DAHP_syn_2"/>
</dbReference>
<proteinExistence type="predicted"/>
<accession>A0A0W8E121</accession>
<sequence length="340" mass="37243">MIIVMEKFALSAQIEQVSERLKDLGFQVHLSQGVQRTIIGAIGEGIQENMDSFLVLPGVENIVPIVQPFKLASREFKKEPTVIKAGSAMIGDGSIQIIAGPCAVESREKYLEIAALVKESGATMLRGGAFKPRTSPYSFQGLEQVGLEILAEARELTGLPVITEVMDPRMVDMVAEYADVLQVGARNMQNYFLLRELGRINKPIMLKRGPSATIEEWIMAAEYIISSGNSQVILCERGIRTFEKYTRNTLDLSAVPLIKQLTHLPIIVDPSHGTGKWKLVEPMALAAIGAGCDGLMIEVHQNPSEALSDGPQSLTPDNFSRLVTKVRSIQDILTISRDGE</sequence>